<feature type="region of interest" description="Disordered" evidence="1">
    <location>
        <begin position="1"/>
        <end position="33"/>
    </location>
</feature>
<sequence length="254" mass="27071">MTNLELDNNFGGQGRRDADTTIPTTTTTHTSSSEPCVCDCQCSVSPVFAEIKQASNGLQLDTTQQAEPPSDEEQVETLSSRAARMIPLDDALILGRRLTLEWERINGCLNVDQHLRLGTVPGRHDTTATSTSTTLVASMAHAVDQLLRTYEVALGSIAPAPDPGAVVRSCLGPLELVGAEAAIVAQEALRHMIARLGDVLKDIEEEVAFTATGTNAGFGGSQTDMEVDAAITAVSVMVKRAQGLMFRLLGRIPR</sequence>
<organism evidence="2 3">
    <name type="scientific">Rhypophila decipiens</name>
    <dbReference type="NCBI Taxonomy" id="261697"/>
    <lineage>
        <taxon>Eukaryota</taxon>
        <taxon>Fungi</taxon>
        <taxon>Dikarya</taxon>
        <taxon>Ascomycota</taxon>
        <taxon>Pezizomycotina</taxon>
        <taxon>Sordariomycetes</taxon>
        <taxon>Sordariomycetidae</taxon>
        <taxon>Sordariales</taxon>
        <taxon>Naviculisporaceae</taxon>
        <taxon>Rhypophila</taxon>
    </lineage>
</organism>
<reference evidence="2" key="2">
    <citation type="submission" date="2023-05" db="EMBL/GenBank/DDBJ databases">
        <authorList>
            <consortium name="Lawrence Berkeley National Laboratory"/>
            <person name="Steindorff A."/>
            <person name="Hensen N."/>
            <person name="Bonometti L."/>
            <person name="Westerberg I."/>
            <person name="Brannstrom I.O."/>
            <person name="Guillou S."/>
            <person name="Cros-Aarteil S."/>
            <person name="Calhoun S."/>
            <person name="Haridas S."/>
            <person name="Kuo A."/>
            <person name="Mondo S."/>
            <person name="Pangilinan J."/>
            <person name="Riley R."/>
            <person name="Labutti K."/>
            <person name="Andreopoulos B."/>
            <person name="Lipzen A."/>
            <person name="Chen C."/>
            <person name="Yanf M."/>
            <person name="Daum C."/>
            <person name="Ng V."/>
            <person name="Clum A."/>
            <person name="Ohm R."/>
            <person name="Martin F."/>
            <person name="Silar P."/>
            <person name="Natvig D."/>
            <person name="Lalanne C."/>
            <person name="Gautier V."/>
            <person name="Ament-Velasquez S.L."/>
            <person name="Kruys A."/>
            <person name="Hutchinson M.I."/>
            <person name="Powell A.J."/>
            <person name="Barry K."/>
            <person name="Miller A.N."/>
            <person name="Grigoriev I.V."/>
            <person name="Debuchy R."/>
            <person name="Gladieux P."/>
            <person name="Thoren M.H."/>
            <person name="Johannesson H."/>
        </authorList>
    </citation>
    <scope>NUCLEOTIDE SEQUENCE</scope>
    <source>
        <strain evidence="2">PSN293</strain>
    </source>
</reference>
<protein>
    <submittedName>
        <fullName evidence="2">Uncharacterized protein</fullName>
    </submittedName>
</protein>
<dbReference type="AlphaFoldDB" id="A0AAN6YBC0"/>
<evidence type="ECO:0000256" key="1">
    <source>
        <dbReference type="SAM" id="MobiDB-lite"/>
    </source>
</evidence>
<dbReference type="EMBL" id="MU858088">
    <property type="protein sequence ID" value="KAK4214760.1"/>
    <property type="molecule type" value="Genomic_DNA"/>
</dbReference>
<dbReference type="Proteomes" id="UP001301769">
    <property type="component" value="Unassembled WGS sequence"/>
</dbReference>
<accession>A0AAN6YBC0</accession>
<keyword evidence="3" id="KW-1185">Reference proteome</keyword>
<gene>
    <name evidence="2" type="ORF">QBC37DRAFT_372639</name>
</gene>
<proteinExistence type="predicted"/>
<evidence type="ECO:0000313" key="2">
    <source>
        <dbReference type="EMBL" id="KAK4214760.1"/>
    </source>
</evidence>
<feature type="compositionally biased region" description="Low complexity" evidence="1">
    <location>
        <begin position="20"/>
        <end position="33"/>
    </location>
</feature>
<name>A0AAN6YBC0_9PEZI</name>
<evidence type="ECO:0000313" key="3">
    <source>
        <dbReference type="Proteomes" id="UP001301769"/>
    </source>
</evidence>
<comment type="caution">
    <text evidence="2">The sequence shown here is derived from an EMBL/GenBank/DDBJ whole genome shotgun (WGS) entry which is preliminary data.</text>
</comment>
<reference evidence="2" key="1">
    <citation type="journal article" date="2023" name="Mol. Phylogenet. Evol.">
        <title>Genome-scale phylogeny and comparative genomics of the fungal order Sordariales.</title>
        <authorList>
            <person name="Hensen N."/>
            <person name="Bonometti L."/>
            <person name="Westerberg I."/>
            <person name="Brannstrom I.O."/>
            <person name="Guillou S."/>
            <person name="Cros-Aarteil S."/>
            <person name="Calhoun S."/>
            <person name="Haridas S."/>
            <person name="Kuo A."/>
            <person name="Mondo S."/>
            <person name="Pangilinan J."/>
            <person name="Riley R."/>
            <person name="LaButti K."/>
            <person name="Andreopoulos B."/>
            <person name="Lipzen A."/>
            <person name="Chen C."/>
            <person name="Yan M."/>
            <person name="Daum C."/>
            <person name="Ng V."/>
            <person name="Clum A."/>
            <person name="Steindorff A."/>
            <person name="Ohm R.A."/>
            <person name="Martin F."/>
            <person name="Silar P."/>
            <person name="Natvig D.O."/>
            <person name="Lalanne C."/>
            <person name="Gautier V."/>
            <person name="Ament-Velasquez S.L."/>
            <person name="Kruys A."/>
            <person name="Hutchinson M.I."/>
            <person name="Powell A.J."/>
            <person name="Barry K."/>
            <person name="Miller A.N."/>
            <person name="Grigoriev I.V."/>
            <person name="Debuchy R."/>
            <person name="Gladieux P."/>
            <person name="Hiltunen Thoren M."/>
            <person name="Johannesson H."/>
        </authorList>
    </citation>
    <scope>NUCLEOTIDE SEQUENCE</scope>
    <source>
        <strain evidence="2">PSN293</strain>
    </source>
</reference>